<evidence type="ECO:0000313" key="2">
    <source>
        <dbReference type="EMBL" id="MBD2766811.1"/>
    </source>
</evidence>
<protein>
    <submittedName>
        <fullName evidence="2">Uncharacterized protein</fullName>
    </submittedName>
</protein>
<sequence length="174" mass="19170">MDKLIPLFWILFAIGSVVFRIIKKMRENSVRESQERPRRPGGAVPELPKATFEELLRQMQARNAPAPAPVERTPGGRSMPHEVARPAQSQERTVLRQTSLEAPATAKPHNAPAPPARRSSGLPRASAKAPILPPTGPSAPVSTPSVNQTVRQLLRRPESVRAAFVLSEILQRKY</sequence>
<accession>A0A927GI87</accession>
<keyword evidence="3" id="KW-1185">Reference proteome</keyword>
<dbReference type="AlphaFoldDB" id="A0A927GI87"/>
<organism evidence="2 3">
    <name type="scientific">Hymenobacter montanus</name>
    <dbReference type="NCBI Taxonomy" id="2771359"/>
    <lineage>
        <taxon>Bacteria</taxon>
        <taxon>Pseudomonadati</taxon>
        <taxon>Bacteroidota</taxon>
        <taxon>Cytophagia</taxon>
        <taxon>Cytophagales</taxon>
        <taxon>Hymenobacteraceae</taxon>
        <taxon>Hymenobacter</taxon>
    </lineage>
</organism>
<comment type="caution">
    <text evidence="2">The sequence shown here is derived from an EMBL/GenBank/DDBJ whole genome shotgun (WGS) entry which is preliminary data.</text>
</comment>
<name>A0A927GI87_9BACT</name>
<reference evidence="2" key="1">
    <citation type="submission" date="2020-09" db="EMBL/GenBank/DDBJ databases">
        <authorList>
            <person name="Kim M.K."/>
        </authorList>
    </citation>
    <scope>NUCLEOTIDE SEQUENCE</scope>
    <source>
        <strain evidence="2">BT664</strain>
    </source>
</reference>
<feature type="compositionally biased region" description="Basic and acidic residues" evidence="1">
    <location>
        <begin position="28"/>
        <end position="38"/>
    </location>
</feature>
<feature type="region of interest" description="Disordered" evidence="1">
    <location>
        <begin position="28"/>
        <end position="148"/>
    </location>
</feature>
<evidence type="ECO:0000313" key="3">
    <source>
        <dbReference type="Proteomes" id="UP000612233"/>
    </source>
</evidence>
<evidence type="ECO:0000256" key="1">
    <source>
        <dbReference type="SAM" id="MobiDB-lite"/>
    </source>
</evidence>
<dbReference type="Proteomes" id="UP000612233">
    <property type="component" value="Unassembled WGS sequence"/>
</dbReference>
<dbReference type="EMBL" id="JACXAD010000002">
    <property type="protein sequence ID" value="MBD2766811.1"/>
    <property type="molecule type" value="Genomic_DNA"/>
</dbReference>
<feature type="compositionally biased region" description="Polar residues" evidence="1">
    <location>
        <begin position="87"/>
        <end position="100"/>
    </location>
</feature>
<proteinExistence type="predicted"/>
<dbReference type="RefSeq" id="WP_191003634.1">
    <property type="nucleotide sequence ID" value="NZ_JACXAD010000002.1"/>
</dbReference>
<gene>
    <name evidence="2" type="ORF">IC235_02765</name>
</gene>